<feature type="transmembrane region" description="Helical" evidence="13">
    <location>
        <begin position="238"/>
        <end position="263"/>
    </location>
</feature>
<comment type="similarity">
    <text evidence="2">Belongs to the sodium:solute symporter (SSF) (TC 2.A.21) family.</text>
</comment>
<dbReference type="InterPro" id="IPR038377">
    <property type="entry name" value="Na/Glc_symporter_sf"/>
</dbReference>
<dbReference type="GO" id="GO:0015293">
    <property type="term" value="F:symporter activity"/>
    <property type="evidence" value="ECO:0007669"/>
    <property type="project" value="UniProtKB-KW"/>
</dbReference>
<evidence type="ECO:0000313" key="14">
    <source>
        <dbReference type="EMBL" id="CRK81869.1"/>
    </source>
</evidence>
<keyword evidence="5 13" id="KW-0812">Transmembrane</keyword>
<dbReference type="Proteomes" id="UP000199087">
    <property type="component" value="Unassembled WGS sequence"/>
</dbReference>
<keyword evidence="3" id="KW-0813">Transport</keyword>
<dbReference type="STRING" id="1499688.BN000_01786"/>
<keyword evidence="10 13" id="KW-0472">Membrane</keyword>
<dbReference type="GO" id="GO:0006814">
    <property type="term" value="P:sodium ion transport"/>
    <property type="evidence" value="ECO:0007669"/>
    <property type="project" value="UniProtKB-KW"/>
</dbReference>
<evidence type="ECO:0000256" key="4">
    <source>
        <dbReference type="ARBA" id="ARBA00022475"/>
    </source>
</evidence>
<keyword evidence="4" id="KW-1003">Cell membrane</keyword>
<dbReference type="EMBL" id="CVRB01000002">
    <property type="protein sequence ID" value="CRK81869.1"/>
    <property type="molecule type" value="Genomic_DNA"/>
</dbReference>
<keyword evidence="6" id="KW-0769">Symport</keyword>
<keyword evidence="9" id="KW-0406">Ion transport</keyword>
<dbReference type="PANTHER" id="PTHR48086:SF3">
    <property type="entry name" value="SODIUM_PROLINE SYMPORTER"/>
    <property type="match status" value="1"/>
</dbReference>
<evidence type="ECO:0000256" key="5">
    <source>
        <dbReference type="ARBA" id="ARBA00022692"/>
    </source>
</evidence>
<protein>
    <submittedName>
        <fullName evidence="14">Sodium:solute symporter family permease</fullName>
    </submittedName>
</protein>
<evidence type="ECO:0000256" key="10">
    <source>
        <dbReference type="ARBA" id="ARBA00023136"/>
    </source>
</evidence>
<dbReference type="AlphaFoldDB" id="A0A0U1NUY5"/>
<feature type="transmembrane region" description="Helical" evidence="13">
    <location>
        <begin position="12"/>
        <end position="30"/>
    </location>
</feature>
<feature type="transmembrane region" description="Helical" evidence="13">
    <location>
        <begin position="356"/>
        <end position="376"/>
    </location>
</feature>
<dbReference type="GO" id="GO:0005886">
    <property type="term" value="C:plasma membrane"/>
    <property type="evidence" value="ECO:0007669"/>
    <property type="project" value="UniProtKB-SubCell"/>
</dbReference>
<dbReference type="RefSeq" id="WP_090633457.1">
    <property type="nucleotide sequence ID" value="NZ_CVRB01000002.1"/>
</dbReference>
<dbReference type="Gene3D" id="1.20.1730.10">
    <property type="entry name" value="Sodium/glucose cotransporter"/>
    <property type="match status" value="1"/>
</dbReference>
<reference evidence="15" key="1">
    <citation type="submission" date="2015-05" db="EMBL/GenBank/DDBJ databases">
        <authorList>
            <person name="Urmite Genomes"/>
        </authorList>
    </citation>
    <scope>NUCLEOTIDE SEQUENCE [LARGE SCALE GENOMIC DNA]</scope>
    <source>
        <strain evidence="15">LF1</strain>
    </source>
</reference>
<evidence type="ECO:0000256" key="6">
    <source>
        <dbReference type="ARBA" id="ARBA00022847"/>
    </source>
</evidence>
<evidence type="ECO:0000256" key="11">
    <source>
        <dbReference type="ARBA" id="ARBA00023201"/>
    </source>
</evidence>
<keyword evidence="11" id="KW-0739">Sodium transport</keyword>
<dbReference type="InterPro" id="IPR001734">
    <property type="entry name" value="Na/solute_symporter"/>
</dbReference>
<dbReference type="InterPro" id="IPR050277">
    <property type="entry name" value="Sodium:Solute_Symporter"/>
</dbReference>
<feature type="transmembrane region" description="Helical" evidence="13">
    <location>
        <begin position="283"/>
        <end position="310"/>
    </location>
</feature>
<evidence type="ECO:0000313" key="15">
    <source>
        <dbReference type="Proteomes" id="UP000199087"/>
    </source>
</evidence>
<feature type="transmembrane region" description="Helical" evidence="13">
    <location>
        <begin position="383"/>
        <end position="403"/>
    </location>
</feature>
<feature type="transmembrane region" description="Helical" evidence="13">
    <location>
        <begin position="330"/>
        <end position="350"/>
    </location>
</feature>
<feature type="transmembrane region" description="Helical" evidence="13">
    <location>
        <begin position="409"/>
        <end position="429"/>
    </location>
</feature>
<dbReference type="PROSITE" id="PS50283">
    <property type="entry name" value="NA_SOLUT_SYMP_3"/>
    <property type="match status" value="1"/>
</dbReference>
<gene>
    <name evidence="14" type="ORF">BN000_01786</name>
</gene>
<accession>A0A0U1NUY5</accession>
<comment type="subcellular location">
    <subcellularLocation>
        <location evidence="1">Cell membrane</location>
        <topology evidence="1">Multi-pass membrane protein</topology>
    </subcellularLocation>
</comment>
<dbReference type="OrthoDB" id="2516957at2"/>
<evidence type="ECO:0000256" key="12">
    <source>
        <dbReference type="ARBA" id="ARBA00033708"/>
    </source>
</evidence>
<sequence length="438" mass="48836">MKKGNYQFYMTGAVKLGVAYGVVSLIARWVTGNTILSSPETLMKYGLTGVVGYSLMGSLGLILFGLLAKKIRAASDEHHTIGDFLHAKLSIAGYWYMVTILMITSLYSLFIQVMGAGILLHLIYPVPVFYGLFIFLAICFVISGIGGMGWLSRMAGVNVTIIFGAVIIIPVYYFIHEGVHPVYEGIKLYHPYLLFYKNYDAVWFIFTAILIGFGQVLIDCATWQRVYIIRKEKVRATFTLAGLIWATIPLALSTLVMIVLFGGGFKNIYTLMFELINELQSSFLIVLFALFCLSTISSAASSELHAVAVLGVRNMIQLFRMLTEKEKWNWTYLMTGTICLVLLVIVSSFSPDPMELLFFFGNIYAAIIIPMIYIILSKGSVPNAISFASLAGIAGGFLVIPLIGSMQSIWVSFALPGLVCLFYRIYVLLFNRRRVYQE</sequence>
<evidence type="ECO:0000256" key="9">
    <source>
        <dbReference type="ARBA" id="ARBA00023065"/>
    </source>
</evidence>
<evidence type="ECO:0000256" key="1">
    <source>
        <dbReference type="ARBA" id="ARBA00004651"/>
    </source>
</evidence>
<comment type="catalytic activity">
    <reaction evidence="12">
        <text>L-proline(in) + Na(+)(in) = L-proline(out) + Na(+)(out)</text>
        <dbReference type="Rhea" id="RHEA:28967"/>
        <dbReference type="ChEBI" id="CHEBI:29101"/>
        <dbReference type="ChEBI" id="CHEBI:60039"/>
    </reaction>
</comment>
<keyword evidence="8" id="KW-0915">Sodium</keyword>
<proteinExistence type="inferred from homology"/>
<dbReference type="PANTHER" id="PTHR48086">
    <property type="entry name" value="SODIUM/PROLINE SYMPORTER-RELATED"/>
    <property type="match status" value="1"/>
</dbReference>
<feature type="transmembrane region" description="Helical" evidence="13">
    <location>
        <begin position="89"/>
        <end position="110"/>
    </location>
</feature>
<name>A0A0U1NUY5_9BACI</name>
<feature type="transmembrane region" description="Helical" evidence="13">
    <location>
        <begin position="122"/>
        <end position="143"/>
    </location>
</feature>
<evidence type="ECO:0000256" key="3">
    <source>
        <dbReference type="ARBA" id="ARBA00022448"/>
    </source>
</evidence>
<feature type="transmembrane region" description="Helical" evidence="13">
    <location>
        <begin position="201"/>
        <end position="218"/>
    </location>
</feature>
<evidence type="ECO:0000256" key="2">
    <source>
        <dbReference type="ARBA" id="ARBA00006434"/>
    </source>
</evidence>
<feature type="transmembrane region" description="Helical" evidence="13">
    <location>
        <begin position="155"/>
        <end position="175"/>
    </location>
</feature>
<evidence type="ECO:0000256" key="13">
    <source>
        <dbReference type="SAM" id="Phobius"/>
    </source>
</evidence>
<evidence type="ECO:0000256" key="8">
    <source>
        <dbReference type="ARBA" id="ARBA00023053"/>
    </source>
</evidence>
<keyword evidence="15" id="KW-1185">Reference proteome</keyword>
<feature type="transmembrane region" description="Helical" evidence="13">
    <location>
        <begin position="50"/>
        <end position="68"/>
    </location>
</feature>
<organism evidence="14 15">
    <name type="scientific">Neobacillus massiliamazoniensis</name>
    <dbReference type="NCBI Taxonomy" id="1499688"/>
    <lineage>
        <taxon>Bacteria</taxon>
        <taxon>Bacillati</taxon>
        <taxon>Bacillota</taxon>
        <taxon>Bacilli</taxon>
        <taxon>Bacillales</taxon>
        <taxon>Bacillaceae</taxon>
        <taxon>Neobacillus</taxon>
    </lineage>
</organism>
<evidence type="ECO:0000256" key="7">
    <source>
        <dbReference type="ARBA" id="ARBA00022989"/>
    </source>
</evidence>
<keyword evidence="7 13" id="KW-1133">Transmembrane helix</keyword>